<keyword evidence="1" id="KW-0812">Transmembrane</keyword>
<comment type="caution">
    <text evidence="2">The sequence shown here is derived from an EMBL/GenBank/DDBJ whole genome shotgun (WGS) entry which is preliminary data.</text>
</comment>
<gene>
    <name evidence="2" type="ORF">M153_1800000928</name>
</gene>
<reference evidence="2 3" key="1">
    <citation type="submission" date="2015-07" db="EMBL/GenBank/DDBJ databases">
        <title>The genome of Pseudoloma neurophilia, a relevant intracellular parasite of the zebrafish.</title>
        <authorList>
            <person name="Ndikumana S."/>
            <person name="Pelin A."/>
            <person name="Sanders J."/>
            <person name="Corradi N."/>
        </authorList>
    </citation>
    <scope>NUCLEOTIDE SEQUENCE [LARGE SCALE GENOMIC DNA]</scope>
    <source>
        <strain evidence="2 3">MK1</strain>
    </source>
</reference>
<keyword evidence="1" id="KW-0472">Membrane</keyword>
<protein>
    <submittedName>
        <fullName evidence="2">Uncharacterized protein</fullName>
    </submittedName>
</protein>
<feature type="transmembrane region" description="Helical" evidence="1">
    <location>
        <begin position="76"/>
        <end position="95"/>
    </location>
</feature>
<dbReference type="VEuPathDB" id="MicrosporidiaDB:M153_1800000928"/>
<keyword evidence="1" id="KW-1133">Transmembrane helix</keyword>
<name>A0A0R0M049_9MICR</name>
<keyword evidence="3" id="KW-1185">Reference proteome</keyword>
<evidence type="ECO:0000313" key="2">
    <source>
        <dbReference type="EMBL" id="KRH92990.1"/>
    </source>
</evidence>
<accession>A0A0R0M049</accession>
<evidence type="ECO:0000313" key="3">
    <source>
        <dbReference type="Proteomes" id="UP000051530"/>
    </source>
</evidence>
<dbReference type="Proteomes" id="UP000051530">
    <property type="component" value="Unassembled WGS sequence"/>
</dbReference>
<proteinExistence type="predicted"/>
<sequence length="97" mass="11379">MLKNQKFSSIYFMEHEPLQEALYLTDIANSDCSAIIDTLNVQGEKLENIKNKNERTKNILSRTDKLTKKVMKRKRIIGVITTILFIIFTSIWIIYKI</sequence>
<evidence type="ECO:0000256" key="1">
    <source>
        <dbReference type="SAM" id="Phobius"/>
    </source>
</evidence>
<organism evidence="2 3">
    <name type="scientific">Pseudoloma neurophilia</name>
    <dbReference type="NCBI Taxonomy" id="146866"/>
    <lineage>
        <taxon>Eukaryota</taxon>
        <taxon>Fungi</taxon>
        <taxon>Fungi incertae sedis</taxon>
        <taxon>Microsporidia</taxon>
        <taxon>Pseudoloma</taxon>
    </lineage>
</organism>
<dbReference type="AlphaFoldDB" id="A0A0R0M049"/>
<dbReference type="EMBL" id="LGUB01000544">
    <property type="protein sequence ID" value="KRH92990.1"/>
    <property type="molecule type" value="Genomic_DNA"/>
</dbReference>